<keyword evidence="1" id="KW-0378">Hydrolase</keyword>
<organism evidence="4 5">
    <name type="scientific">Veillonella montpellierensis DNF00314</name>
    <dbReference type="NCBI Taxonomy" id="1401067"/>
    <lineage>
        <taxon>Bacteria</taxon>
        <taxon>Bacillati</taxon>
        <taxon>Bacillota</taxon>
        <taxon>Negativicutes</taxon>
        <taxon>Veillonellales</taxon>
        <taxon>Veillonellaceae</taxon>
        <taxon>Veillonella</taxon>
    </lineage>
</organism>
<dbReference type="CDD" id="cd02696">
    <property type="entry name" value="MurNAc-LAA"/>
    <property type="match status" value="1"/>
</dbReference>
<proteinExistence type="predicted"/>
<accession>A0A096ALP8</accession>
<dbReference type="RefSeq" id="WP_038151721.1">
    <property type="nucleotide sequence ID" value="NZ_JRNT01000007.1"/>
</dbReference>
<evidence type="ECO:0000313" key="4">
    <source>
        <dbReference type="EMBL" id="KGF47705.1"/>
    </source>
</evidence>
<gene>
    <name evidence="4" type="ORF">HMPREF0872_03080</name>
</gene>
<dbReference type="eggNOG" id="COG0860">
    <property type="taxonomic scope" value="Bacteria"/>
</dbReference>
<evidence type="ECO:0000259" key="3">
    <source>
        <dbReference type="SMART" id="SM00646"/>
    </source>
</evidence>
<dbReference type="AlphaFoldDB" id="A0A096ALP8"/>
<dbReference type="GO" id="GO:0008745">
    <property type="term" value="F:N-acetylmuramoyl-L-alanine amidase activity"/>
    <property type="evidence" value="ECO:0007669"/>
    <property type="project" value="InterPro"/>
</dbReference>
<keyword evidence="5" id="KW-1185">Reference proteome</keyword>
<protein>
    <submittedName>
        <fullName evidence="4">N-acetylmuramoyl-L-alanine amidase</fullName>
    </submittedName>
</protein>
<dbReference type="Gene3D" id="3.40.630.40">
    <property type="entry name" value="Zn-dependent exopeptidases"/>
    <property type="match status" value="1"/>
</dbReference>
<dbReference type="PANTHER" id="PTHR30404:SF0">
    <property type="entry name" value="N-ACETYLMURAMOYL-L-ALANINE AMIDASE AMIC"/>
    <property type="match status" value="1"/>
</dbReference>
<dbReference type="SMART" id="SM00646">
    <property type="entry name" value="Ami_3"/>
    <property type="match status" value="1"/>
</dbReference>
<dbReference type="InterPro" id="IPR050695">
    <property type="entry name" value="N-acetylmuramoyl_amidase_3"/>
</dbReference>
<dbReference type="GO" id="GO:0030288">
    <property type="term" value="C:outer membrane-bounded periplasmic space"/>
    <property type="evidence" value="ECO:0007669"/>
    <property type="project" value="TreeGrafter"/>
</dbReference>
<dbReference type="Proteomes" id="UP000029628">
    <property type="component" value="Unassembled WGS sequence"/>
</dbReference>
<dbReference type="EMBL" id="JRNT01000007">
    <property type="protein sequence ID" value="KGF47705.1"/>
    <property type="molecule type" value="Genomic_DNA"/>
</dbReference>
<feature type="chain" id="PRO_5001915448" evidence="2">
    <location>
        <begin position="25"/>
        <end position="368"/>
    </location>
</feature>
<feature type="domain" description="MurNAc-LAA" evidence="3">
    <location>
        <begin position="253"/>
        <end position="364"/>
    </location>
</feature>
<evidence type="ECO:0000313" key="5">
    <source>
        <dbReference type="Proteomes" id="UP000029628"/>
    </source>
</evidence>
<comment type="caution">
    <text evidence="4">The sequence shown here is derived from an EMBL/GenBank/DDBJ whole genome shotgun (WGS) entry which is preliminary data.</text>
</comment>
<dbReference type="PANTHER" id="PTHR30404">
    <property type="entry name" value="N-ACETYLMURAMOYL-L-ALANINE AMIDASE"/>
    <property type="match status" value="1"/>
</dbReference>
<dbReference type="GO" id="GO:0009253">
    <property type="term" value="P:peptidoglycan catabolic process"/>
    <property type="evidence" value="ECO:0007669"/>
    <property type="project" value="InterPro"/>
</dbReference>
<dbReference type="SUPFAM" id="SSF53187">
    <property type="entry name" value="Zn-dependent exopeptidases"/>
    <property type="match status" value="1"/>
</dbReference>
<feature type="signal peptide" evidence="2">
    <location>
        <begin position="1"/>
        <end position="24"/>
    </location>
</feature>
<keyword evidence="2" id="KW-0732">Signal</keyword>
<sequence>MRKLYILWLAILMVVPFFCQSTQAATVTNVRWVTRNDAPVPFLRMVVDVSSPVKAGASINNKGKSTTITLKDAKLGNVKSSITMDKSIATSAKVHEKNSNVEISIDTPNVLDVSDIKVFSLKKDTINNKPYRIVVDIQKKGVSPRTNYYEKAAIPSVKPKVAKPVGTPPTSRPYTVSGGIQGKLITIDPGHGGSDPGAIGHNGLQEKQVTLPIAMYLKSDLEAMGAKVILTRSTDKDVYAPNASGIDELQARADVANQAGSDIFISVHINSFDNPSVGGIATYYYGKTSHDEQLARHVQNEIAGEPGFNGDRGIQPGNLYVLRNTTMPAILVELGFISNPTEESLLTKDTTRREFAKRIADGLAAYFK</sequence>
<name>A0A096ALP8_9FIRM</name>
<evidence type="ECO:0000256" key="1">
    <source>
        <dbReference type="ARBA" id="ARBA00022801"/>
    </source>
</evidence>
<reference evidence="4 5" key="1">
    <citation type="submission" date="2014-07" db="EMBL/GenBank/DDBJ databases">
        <authorList>
            <person name="McCorrison J."/>
            <person name="Sanka R."/>
            <person name="Torralba M."/>
            <person name="Gillis M."/>
            <person name="Haft D.H."/>
            <person name="Methe B."/>
            <person name="Sutton G."/>
            <person name="Nelson K.E."/>
        </authorList>
    </citation>
    <scope>NUCLEOTIDE SEQUENCE [LARGE SCALE GENOMIC DNA]</scope>
    <source>
        <strain evidence="4 5">DNF00314</strain>
    </source>
</reference>
<evidence type="ECO:0000256" key="2">
    <source>
        <dbReference type="SAM" id="SignalP"/>
    </source>
</evidence>
<dbReference type="Pfam" id="PF01520">
    <property type="entry name" value="Amidase_3"/>
    <property type="match status" value="1"/>
</dbReference>
<dbReference type="InterPro" id="IPR002508">
    <property type="entry name" value="MurNAc-LAA_cat"/>
</dbReference>